<dbReference type="GO" id="GO:0004177">
    <property type="term" value="F:aminopeptidase activity"/>
    <property type="evidence" value="ECO:0007669"/>
    <property type="project" value="UniProtKB-KW"/>
</dbReference>
<dbReference type="InterPro" id="IPR045175">
    <property type="entry name" value="M28_fam"/>
</dbReference>
<dbReference type="SUPFAM" id="SSF53187">
    <property type="entry name" value="Zn-dependent exopeptidases"/>
    <property type="match status" value="1"/>
</dbReference>
<evidence type="ECO:0000256" key="4">
    <source>
        <dbReference type="ARBA" id="ARBA00022729"/>
    </source>
</evidence>
<dbReference type="AlphaFoldDB" id="A0A3L7E2U6"/>
<evidence type="ECO:0000256" key="1">
    <source>
        <dbReference type="ARBA" id="ARBA00022438"/>
    </source>
</evidence>
<reference evidence="9 10" key="1">
    <citation type="submission" date="2018-07" db="EMBL/GenBank/DDBJ databases">
        <title>Halioglobus sp. genome submission.</title>
        <authorList>
            <person name="Ye M.-Q."/>
            <person name="Du Z.-J."/>
        </authorList>
    </citation>
    <scope>NUCLEOTIDE SEQUENCE [LARGE SCALE GENOMIC DNA]</scope>
    <source>
        <strain evidence="9 10">U0301</strain>
    </source>
</reference>
<evidence type="ECO:0000256" key="7">
    <source>
        <dbReference type="SAM" id="SignalP"/>
    </source>
</evidence>
<dbReference type="Gene3D" id="3.50.30.30">
    <property type="match status" value="1"/>
</dbReference>
<dbReference type="OrthoDB" id="9778250at2"/>
<evidence type="ECO:0000256" key="3">
    <source>
        <dbReference type="ARBA" id="ARBA00022723"/>
    </source>
</evidence>
<sequence>MRMKTTLLLASLLLALGACSGESSQSTPPGDSVAAVAPGPDAAQTIEAELHRHIAELASDAYEGREPGTPGEDKTIAYLVKEFQALGLQPGNNGDWFQEVPITAVKTAHDAVLSLRGADYNADLSFGDEMVVFTERQMTVTELDESPLVFVGYGINAPERNWNDYAGIDVKGKTVVVLINDPGFATGDPQVFNGNAMTYYGRWTYKFEEAARQGAAGVIIVHETAPAAYGWDVVRNGGMSAKIGLTSENRRADSVAVQSWIPLEQAQDLFAAAGVDYAEASAAAARPGFKPFPLADITATVRLDNEVSNKTSHNVAALLPGSKYPGEVVIYTAHWDHLGVRPGTDGDNIYNGASDNASGTAGLFSLARLFTEQAQPPERSVLFLAVTAEESGLLGSRWYGENPIFALDKTVANFNMDNIAAGQIGPTSEVAVVGFGNSELENYLLRAAQKQGRELVQEPFPEKGFYYRSDHFSLARVGVPALYLTRSTASEEHGREWGEKRLQGYIENHYHKPSDEYDPDWDLRGAVQEVQLLYHMGSELAASRDFPRWNDGVEFKAIREASLASSED</sequence>
<keyword evidence="10" id="KW-1185">Reference proteome</keyword>
<keyword evidence="2" id="KW-0645">Protease</keyword>
<organism evidence="9 10">
    <name type="scientific">Seongchinamella sediminis</name>
    <dbReference type="NCBI Taxonomy" id="2283635"/>
    <lineage>
        <taxon>Bacteria</taxon>
        <taxon>Pseudomonadati</taxon>
        <taxon>Pseudomonadota</taxon>
        <taxon>Gammaproteobacteria</taxon>
        <taxon>Cellvibrionales</taxon>
        <taxon>Halieaceae</taxon>
        <taxon>Seongchinamella</taxon>
    </lineage>
</organism>
<dbReference type="Proteomes" id="UP000265509">
    <property type="component" value="Unassembled WGS sequence"/>
</dbReference>
<accession>A0A3L7E2U6</accession>
<proteinExistence type="predicted"/>
<evidence type="ECO:0000256" key="6">
    <source>
        <dbReference type="ARBA" id="ARBA00022833"/>
    </source>
</evidence>
<gene>
    <name evidence="9" type="ORF">DWB85_06725</name>
</gene>
<dbReference type="EMBL" id="QRAN01000005">
    <property type="protein sequence ID" value="RLQ22671.1"/>
    <property type="molecule type" value="Genomic_DNA"/>
</dbReference>
<feature type="chain" id="PRO_5018181403" evidence="7">
    <location>
        <begin position="21"/>
        <end position="568"/>
    </location>
</feature>
<dbReference type="InterPro" id="IPR007484">
    <property type="entry name" value="Peptidase_M28"/>
</dbReference>
<dbReference type="GO" id="GO:0046872">
    <property type="term" value="F:metal ion binding"/>
    <property type="evidence" value="ECO:0007669"/>
    <property type="project" value="UniProtKB-KW"/>
</dbReference>
<feature type="signal peptide" evidence="7">
    <location>
        <begin position="1"/>
        <end position="20"/>
    </location>
</feature>
<protein>
    <submittedName>
        <fullName evidence="9">M28 family peptidase</fullName>
    </submittedName>
</protein>
<evidence type="ECO:0000259" key="8">
    <source>
        <dbReference type="Pfam" id="PF04389"/>
    </source>
</evidence>
<dbReference type="InterPro" id="IPR046450">
    <property type="entry name" value="PA_dom_sf"/>
</dbReference>
<dbReference type="PROSITE" id="PS51257">
    <property type="entry name" value="PROKAR_LIPOPROTEIN"/>
    <property type="match status" value="1"/>
</dbReference>
<dbReference type="PANTHER" id="PTHR12147:SF56">
    <property type="entry name" value="AMINOPEPTIDASE YDR415C-RELATED"/>
    <property type="match status" value="1"/>
</dbReference>
<keyword evidence="5" id="KW-0378">Hydrolase</keyword>
<evidence type="ECO:0000313" key="9">
    <source>
        <dbReference type="EMBL" id="RLQ22671.1"/>
    </source>
</evidence>
<dbReference type="GO" id="GO:0008235">
    <property type="term" value="F:metalloexopeptidase activity"/>
    <property type="evidence" value="ECO:0007669"/>
    <property type="project" value="InterPro"/>
</dbReference>
<name>A0A3L7E2U6_9GAMM</name>
<comment type="caution">
    <text evidence="9">The sequence shown here is derived from an EMBL/GenBank/DDBJ whole genome shotgun (WGS) entry which is preliminary data.</text>
</comment>
<dbReference type="Gene3D" id="3.40.630.10">
    <property type="entry name" value="Zn peptidases"/>
    <property type="match status" value="2"/>
</dbReference>
<dbReference type="GO" id="GO:0006508">
    <property type="term" value="P:proteolysis"/>
    <property type="evidence" value="ECO:0007669"/>
    <property type="project" value="UniProtKB-KW"/>
</dbReference>
<dbReference type="SUPFAM" id="SSF52025">
    <property type="entry name" value="PA domain"/>
    <property type="match status" value="1"/>
</dbReference>
<keyword evidence="3" id="KW-0479">Metal-binding</keyword>
<evidence type="ECO:0000313" key="10">
    <source>
        <dbReference type="Proteomes" id="UP000265509"/>
    </source>
</evidence>
<keyword evidence="1" id="KW-0031">Aminopeptidase</keyword>
<dbReference type="CDD" id="cd04821">
    <property type="entry name" value="PA_M28_1_2"/>
    <property type="match status" value="1"/>
</dbReference>
<keyword evidence="4 7" id="KW-0732">Signal</keyword>
<feature type="domain" description="Peptidase M28" evidence="8">
    <location>
        <begin position="314"/>
        <end position="532"/>
    </location>
</feature>
<keyword evidence="6" id="KW-0862">Zinc</keyword>
<dbReference type="CDD" id="cd05660">
    <property type="entry name" value="M28_like_PA"/>
    <property type="match status" value="1"/>
</dbReference>
<dbReference type="PANTHER" id="PTHR12147">
    <property type="entry name" value="METALLOPEPTIDASE M28 FAMILY MEMBER"/>
    <property type="match status" value="1"/>
</dbReference>
<dbReference type="Pfam" id="PF04389">
    <property type="entry name" value="Peptidase_M28"/>
    <property type="match status" value="1"/>
</dbReference>
<evidence type="ECO:0000256" key="5">
    <source>
        <dbReference type="ARBA" id="ARBA00022801"/>
    </source>
</evidence>
<evidence type="ECO:0000256" key="2">
    <source>
        <dbReference type="ARBA" id="ARBA00022670"/>
    </source>
</evidence>